<keyword evidence="5" id="KW-1185">Reference proteome</keyword>
<evidence type="ECO:0000313" key="2">
    <source>
        <dbReference type="EMBL" id="AZH26313.1"/>
    </source>
</evidence>
<evidence type="ECO:0000313" key="4">
    <source>
        <dbReference type="Proteomes" id="UP000277326"/>
    </source>
</evidence>
<dbReference type="EMBL" id="CP034145">
    <property type="protein sequence ID" value="AZH26313.1"/>
    <property type="molecule type" value="Genomic_DNA"/>
</dbReference>
<name>A0A3M0D9C3_9EURY</name>
<evidence type="ECO:0000313" key="5">
    <source>
        <dbReference type="Proteomes" id="UP000282007"/>
    </source>
</evidence>
<dbReference type="RefSeq" id="WP_121920324.1">
    <property type="nucleotide sequence ID" value="NZ_CP034145.1"/>
</dbReference>
<dbReference type="Pfam" id="PF02697">
    <property type="entry name" value="VAPB_antitox"/>
    <property type="match status" value="1"/>
</dbReference>
<evidence type="ECO:0000313" key="3">
    <source>
        <dbReference type="EMBL" id="RMB18228.1"/>
    </source>
</evidence>
<gene>
    <name evidence="3" type="ORF">ATH50_1678</name>
    <name evidence="2" type="ORF">DU502_13490</name>
</gene>
<dbReference type="EMBL" id="REFS01000003">
    <property type="protein sequence ID" value="RMB18228.1"/>
    <property type="molecule type" value="Genomic_DNA"/>
</dbReference>
<dbReference type="InterPro" id="IPR003847">
    <property type="entry name" value="Put_antitoxin"/>
</dbReference>
<protein>
    <submittedName>
        <fullName evidence="3">Putative antitoxin of VAPBC-like toxin-antitoxin system</fullName>
    </submittedName>
</protein>
<dbReference type="OrthoDB" id="9187at2157"/>
<organism evidence="3 4">
    <name type="scientific">Haloplanus aerogenes</name>
    <dbReference type="NCBI Taxonomy" id="660522"/>
    <lineage>
        <taxon>Archaea</taxon>
        <taxon>Methanobacteriati</taxon>
        <taxon>Methanobacteriota</taxon>
        <taxon>Stenosarchaea group</taxon>
        <taxon>Halobacteria</taxon>
        <taxon>Halobacteriales</taxon>
        <taxon>Haloferacaceae</taxon>
        <taxon>Haloplanus</taxon>
    </lineage>
</organism>
<accession>A0A3M0D9C3</accession>
<dbReference type="Proteomes" id="UP000277326">
    <property type="component" value="Unassembled WGS sequence"/>
</dbReference>
<keyword evidence="1" id="KW-1277">Toxin-antitoxin system</keyword>
<evidence type="ECO:0000256" key="1">
    <source>
        <dbReference type="ARBA" id="ARBA00022649"/>
    </source>
</evidence>
<dbReference type="AlphaFoldDB" id="A0A3M0D9C3"/>
<reference evidence="3 4" key="1">
    <citation type="journal article" date="2015" name="Stand. Genomic Sci.">
        <title>Genomic Encyclopedia of Bacterial and Archaeal Type Strains, Phase III: the genomes of soil and plant-associated and newly described type strains.</title>
        <authorList>
            <person name="Whitman W.B."/>
            <person name="Woyke T."/>
            <person name="Klenk H.P."/>
            <person name="Zhou Y."/>
            <person name="Lilburn T.G."/>
            <person name="Beck B.J."/>
            <person name="De Vos P."/>
            <person name="Vandamme P."/>
            <person name="Eisen J.A."/>
            <person name="Garrity G."/>
            <person name="Hugenholtz P."/>
            <person name="Kyrpides N.C."/>
        </authorList>
    </citation>
    <scope>NUCLEOTIDE SEQUENCE [LARGE SCALE GENOMIC DNA]</scope>
    <source>
        <strain evidence="3 4">CGMCC 1.10124</strain>
    </source>
</reference>
<reference evidence="2 5" key="2">
    <citation type="submission" date="2018-07" db="EMBL/GenBank/DDBJ databases">
        <title>Genome sequences of Haloplanus aerogenes JCM 16430T.</title>
        <authorList>
            <person name="Kim Y.B."/>
            <person name="Roh S.W."/>
        </authorList>
    </citation>
    <scope>NUCLEOTIDE SEQUENCE [LARGE SCALE GENOMIC DNA]</scope>
    <source>
        <strain evidence="2 5">JCM 16430</strain>
    </source>
</reference>
<reference evidence="3" key="3">
    <citation type="submission" date="2018-10" db="EMBL/GenBank/DDBJ databases">
        <authorList>
            <person name="Whitman W."/>
            <person name="Huntemann M."/>
            <person name="Clum A."/>
            <person name="Pillay M."/>
            <person name="Palaniappan K."/>
            <person name="Varghese N."/>
            <person name="Mikhailova N."/>
            <person name="Stamatis D."/>
            <person name="Reddy T."/>
            <person name="Daum C."/>
            <person name="Shapiro N."/>
            <person name="Ivanova N."/>
            <person name="Kyrpides N."/>
            <person name="Woyke T."/>
        </authorList>
    </citation>
    <scope>NUCLEOTIDE SEQUENCE</scope>
    <source>
        <strain evidence="3">CGMCC 1.10124</strain>
    </source>
</reference>
<dbReference type="GeneID" id="38472318"/>
<proteinExistence type="predicted"/>
<dbReference type="Proteomes" id="UP000282007">
    <property type="component" value="Chromosome"/>
</dbReference>
<dbReference type="KEGG" id="haer:DU502_13490"/>
<sequence>MGSKNISIPEDVYEKLREERRPDESFGEAIDRLLGRRRLSEFWGAWNAETTDRARAAIEAGRERNADRLDRLYD</sequence>